<gene>
    <name evidence="1" type="ORF">ACFSQT_19345</name>
</gene>
<proteinExistence type="predicted"/>
<name>A0ABW4WGW2_9HYPH</name>
<dbReference type="RefSeq" id="WP_379021088.1">
    <property type="nucleotide sequence ID" value="NZ_JBHUGY010000028.1"/>
</dbReference>
<comment type="caution">
    <text evidence="1">The sequence shown here is derived from an EMBL/GenBank/DDBJ whole genome shotgun (WGS) entry which is preliminary data.</text>
</comment>
<protein>
    <submittedName>
        <fullName evidence="1">Uncharacterized protein</fullName>
    </submittedName>
</protein>
<dbReference type="Proteomes" id="UP001597349">
    <property type="component" value="Unassembled WGS sequence"/>
</dbReference>
<reference evidence="2" key="1">
    <citation type="journal article" date="2019" name="Int. J. Syst. Evol. Microbiol.">
        <title>The Global Catalogue of Microorganisms (GCM) 10K type strain sequencing project: providing services to taxonomists for standard genome sequencing and annotation.</title>
        <authorList>
            <consortium name="The Broad Institute Genomics Platform"/>
            <consortium name="The Broad Institute Genome Sequencing Center for Infectious Disease"/>
            <person name="Wu L."/>
            <person name="Ma J."/>
        </authorList>
    </citation>
    <scope>NUCLEOTIDE SEQUENCE [LARGE SCALE GENOMIC DNA]</scope>
    <source>
        <strain evidence="2">CGMCC 1.16226</strain>
    </source>
</reference>
<accession>A0ABW4WGW2</accession>
<organism evidence="1 2">
    <name type="scientific">Mesorhizobium calcicola</name>
    <dbReference type="NCBI Taxonomy" id="1300310"/>
    <lineage>
        <taxon>Bacteria</taxon>
        <taxon>Pseudomonadati</taxon>
        <taxon>Pseudomonadota</taxon>
        <taxon>Alphaproteobacteria</taxon>
        <taxon>Hyphomicrobiales</taxon>
        <taxon>Phyllobacteriaceae</taxon>
        <taxon>Mesorhizobium</taxon>
    </lineage>
</organism>
<evidence type="ECO:0000313" key="2">
    <source>
        <dbReference type="Proteomes" id="UP001597349"/>
    </source>
</evidence>
<sequence>MINSVPGVAFTQHSLCDVLTDLGAARKEKAHAEEAIAACQDALVIFWDRKMDDLTAGSEKNLAEAQALLAGLH</sequence>
<evidence type="ECO:0000313" key="1">
    <source>
        <dbReference type="EMBL" id="MFD2055125.1"/>
    </source>
</evidence>
<keyword evidence="2" id="KW-1185">Reference proteome</keyword>
<dbReference type="EMBL" id="JBHUGY010000028">
    <property type="protein sequence ID" value="MFD2055125.1"/>
    <property type="molecule type" value="Genomic_DNA"/>
</dbReference>